<comment type="caution">
    <text evidence="2">The sequence shown here is derived from an EMBL/GenBank/DDBJ whole genome shotgun (WGS) entry which is preliminary data.</text>
</comment>
<feature type="non-terminal residue" evidence="2">
    <location>
        <position position="99"/>
    </location>
</feature>
<evidence type="ECO:0000313" key="2">
    <source>
        <dbReference type="EMBL" id="MQL89779.1"/>
    </source>
</evidence>
<dbReference type="OrthoDB" id="266718at2759"/>
<dbReference type="Proteomes" id="UP000652761">
    <property type="component" value="Unassembled WGS sequence"/>
</dbReference>
<protein>
    <submittedName>
        <fullName evidence="2">Uncharacterized protein</fullName>
    </submittedName>
</protein>
<dbReference type="EMBL" id="NMUH01001177">
    <property type="protein sequence ID" value="MQL89779.1"/>
    <property type="molecule type" value="Genomic_DNA"/>
</dbReference>
<feature type="region of interest" description="Disordered" evidence="1">
    <location>
        <begin position="1"/>
        <end position="42"/>
    </location>
</feature>
<keyword evidence="3" id="KW-1185">Reference proteome</keyword>
<proteinExistence type="predicted"/>
<gene>
    <name evidence="2" type="ORF">Taro_022357</name>
</gene>
<feature type="region of interest" description="Disordered" evidence="1">
    <location>
        <begin position="63"/>
        <end position="99"/>
    </location>
</feature>
<feature type="non-terminal residue" evidence="2">
    <location>
        <position position="1"/>
    </location>
</feature>
<name>A0A843VE91_COLES</name>
<sequence>QTQFTPRFKNPGIGIGSVGPKPIRPDDPDPGSAEPGRARLSQGWVDRPIIQWTQPELSLGLARTQPMTRLNRIGPARADPRRIGPSSASRPSLAEPVRS</sequence>
<evidence type="ECO:0000313" key="3">
    <source>
        <dbReference type="Proteomes" id="UP000652761"/>
    </source>
</evidence>
<dbReference type="AlphaFoldDB" id="A0A843VE91"/>
<organism evidence="2 3">
    <name type="scientific">Colocasia esculenta</name>
    <name type="common">Wild taro</name>
    <name type="synonym">Arum esculentum</name>
    <dbReference type="NCBI Taxonomy" id="4460"/>
    <lineage>
        <taxon>Eukaryota</taxon>
        <taxon>Viridiplantae</taxon>
        <taxon>Streptophyta</taxon>
        <taxon>Embryophyta</taxon>
        <taxon>Tracheophyta</taxon>
        <taxon>Spermatophyta</taxon>
        <taxon>Magnoliopsida</taxon>
        <taxon>Liliopsida</taxon>
        <taxon>Araceae</taxon>
        <taxon>Aroideae</taxon>
        <taxon>Colocasieae</taxon>
        <taxon>Colocasia</taxon>
    </lineage>
</organism>
<reference evidence="2" key="1">
    <citation type="submission" date="2017-07" db="EMBL/GenBank/DDBJ databases">
        <title>Taro Niue Genome Assembly and Annotation.</title>
        <authorList>
            <person name="Atibalentja N."/>
            <person name="Keating K."/>
            <person name="Fields C.J."/>
        </authorList>
    </citation>
    <scope>NUCLEOTIDE SEQUENCE</scope>
    <source>
        <strain evidence="2">Niue_2</strain>
        <tissue evidence="2">Leaf</tissue>
    </source>
</reference>
<evidence type="ECO:0000256" key="1">
    <source>
        <dbReference type="SAM" id="MobiDB-lite"/>
    </source>
</evidence>
<accession>A0A843VE91</accession>